<evidence type="ECO:0000256" key="1">
    <source>
        <dbReference type="SAM" id="Coils"/>
    </source>
</evidence>
<feature type="compositionally biased region" description="Acidic residues" evidence="2">
    <location>
        <begin position="277"/>
        <end position="295"/>
    </location>
</feature>
<feature type="compositionally biased region" description="Polar residues" evidence="2">
    <location>
        <begin position="7"/>
        <end position="21"/>
    </location>
</feature>
<feature type="region of interest" description="Disordered" evidence="2">
    <location>
        <begin position="1"/>
        <end position="86"/>
    </location>
</feature>
<keyword evidence="4" id="KW-1185">Reference proteome</keyword>
<feature type="compositionally biased region" description="Polar residues" evidence="2">
    <location>
        <begin position="67"/>
        <end position="86"/>
    </location>
</feature>
<dbReference type="Proteomes" id="UP000325902">
    <property type="component" value="Unassembled WGS sequence"/>
</dbReference>
<evidence type="ECO:0000313" key="4">
    <source>
        <dbReference type="Proteomes" id="UP000325902"/>
    </source>
</evidence>
<keyword evidence="1" id="KW-0175">Coiled coil</keyword>
<feature type="compositionally biased region" description="Low complexity" evidence="2">
    <location>
        <begin position="260"/>
        <end position="276"/>
    </location>
</feature>
<feature type="compositionally biased region" description="Polar residues" evidence="2">
    <location>
        <begin position="28"/>
        <end position="45"/>
    </location>
</feature>
<evidence type="ECO:0000313" key="3">
    <source>
        <dbReference type="EMBL" id="KAB2569466.1"/>
    </source>
</evidence>
<comment type="caution">
    <text evidence="3">The sequence shown here is derived from an EMBL/GenBank/DDBJ whole genome shotgun (WGS) entry which is preliminary data.</text>
</comment>
<accession>A0A5N5CVU5</accession>
<feature type="coiled-coil region" evidence="1">
    <location>
        <begin position="90"/>
        <end position="166"/>
    </location>
</feature>
<protein>
    <submittedName>
        <fullName evidence="3">Uncharacterized protein</fullName>
    </submittedName>
</protein>
<sequence>MADRRPTSSSNDRLRLPSSNAGERDETSSSSTVRPSNPESRTRTPAVSMPMSAPTQAYVPQPHPGSLINTTRNPAPTGAPNSSQQQAAKVAFLTAETSALRTRIAALEKEDAKLKAKNEKLKTENKRLETENEELNTENELYEAENDKLKEEIRVLKALNDTLIEMGTKLEKLSLRSYQELLDCSGLVRARECQLLASLSLAHEVLAGCFAGGYVMPNGLPGHLVPSYKKALELSKSIPTMLGLTESDAGPADSPTNMTDSDASSDSDYSYRSQSDIDIDSEGDGGGDSDGDSDGESGSGNDGMGETLAERISKLPESASDELVAKLLNCDHD</sequence>
<reference evidence="3 4" key="1">
    <citation type="journal article" date="2019" name="Sci. Rep.">
        <title>A multi-omics analysis of the grapevine pathogen Lasiodiplodia theobromae reveals that temperature affects the expression of virulence- and pathogenicity-related genes.</title>
        <authorList>
            <person name="Felix C."/>
            <person name="Meneses R."/>
            <person name="Goncalves M.F.M."/>
            <person name="Tilleman L."/>
            <person name="Duarte A.S."/>
            <person name="Jorrin-Novo J.V."/>
            <person name="Van de Peer Y."/>
            <person name="Deforce D."/>
            <person name="Van Nieuwerburgh F."/>
            <person name="Esteves A.C."/>
            <person name="Alves A."/>
        </authorList>
    </citation>
    <scope>NUCLEOTIDE SEQUENCE [LARGE SCALE GENOMIC DNA]</scope>
    <source>
        <strain evidence="3 4">LA-SOL3</strain>
    </source>
</reference>
<proteinExistence type="predicted"/>
<name>A0A5N5CVU5_9PEZI</name>
<dbReference type="EMBL" id="VCHE01000193">
    <property type="protein sequence ID" value="KAB2569466.1"/>
    <property type="molecule type" value="Genomic_DNA"/>
</dbReference>
<dbReference type="AlphaFoldDB" id="A0A5N5CVU5"/>
<gene>
    <name evidence="3" type="ORF">DBV05_g11875</name>
</gene>
<organism evidence="3 4">
    <name type="scientific">Lasiodiplodia theobromae</name>
    <dbReference type="NCBI Taxonomy" id="45133"/>
    <lineage>
        <taxon>Eukaryota</taxon>
        <taxon>Fungi</taxon>
        <taxon>Dikarya</taxon>
        <taxon>Ascomycota</taxon>
        <taxon>Pezizomycotina</taxon>
        <taxon>Dothideomycetes</taxon>
        <taxon>Dothideomycetes incertae sedis</taxon>
        <taxon>Botryosphaeriales</taxon>
        <taxon>Botryosphaeriaceae</taxon>
        <taxon>Lasiodiplodia</taxon>
    </lineage>
</organism>
<evidence type="ECO:0000256" key="2">
    <source>
        <dbReference type="SAM" id="MobiDB-lite"/>
    </source>
</evidence>
<feature type="region of interest" description="Disordered" evidence="2">
    <location>
        <begin position="243"/>
        <end position="309"/>
    </location>
</feature>